<accession>A0AAN9MJK4</accession>
<keyword evidence="2" id="KW-1185">Reference proteome</keyword>
<dbReference type="Proteomes" id="UP001374584">
    <property type="component" value="Unassembled WGS sequence"/>
</dbReference>
<evidence type="ECO:0000313" key="2">
    <source>
        <dbReference type="Proteomes" id="UP001374584"/>
    </source>
</evidence>
<comment type="caution">
    <text evidence="1">The sequence shown here is derived from an EMBL/GenBank/DDBJ whole genome shotgun (WGS) entry which is preliminary data.</text>
</comment>
<dbReference type="EMBL" id="JAYMYR010000007">
    <property type="protein sequence ID" value="KAK7353107.1"/>
    <property type="molecule type" value="Genomic_DNA"/>
</dbReference>
<gene>
    <name evidence="1" type="ORF">VNO80_18546</name>
</gene>
<sequence>MKGCVFGSYSHTRRWDLRSWRYKAARKPPWAVEMKSSQMEGCFAGQVRKQSGFENINVAITADETIKVWYWWTLDVVVSALPKHRAGKL</sequence>
<dbReference type="AlphaFoldDB" id="A0AAN9MJK4"/>
<name>A0AAN9MJK4_PHACN</name>
<evidence type="ECO:0000313" key="1">
    <source>
        <dbReference type="EMBL" id="KAK7353107.1"/>
    </source>
</evidence>
<reference evidence="1 2" key="1">
    <citation type="submission" date="2024-01" db="EMBL/GenBank/DDBJ databases">
        <title>The genomes of 5 underutilized Papilionoideae crops provide insights into root nodulation and disease resistanc.</title>
        <authorList>
            <person name="Jiang F."/>
        </authorList>
    </citation>
    <scope>NUCLEOTIDE SEQUENCE [LARGE SCALE GENOMIC DNA]</scope>
    <source>
        <strain evidence="1">JINMINGXINNONG_FW02</strain>
        <tissue evidence="1">Leaves</tissue>
    </source>
</reference>
<protein>
    <submittedName>
        <fullName evidence="1">Uncharacterized protein</fullName>
    </submittedName>
</protein>
<proteinExistence type="predicted"/>
<organism evidence="1 2">
    <name type="scientific">Phaseolus coccineus</name>
    <name type="common">Scarlet runner bean</name>
    <name type="synonym">Phaseolus multiflorus</name>
    <dbReference type="NCBI Taxonomy" id="3886"/>
    <lineage>
        <taxon>Eukaryota</taxon>
        <taxon>Viridiplantae</taxon>
        <taxon>Streptophyta</taxon>
        <taxon>Embryophyta</taxon>
        <taxon>Tracheophyta</taxon>
        <taxon>Spermatophyta</taxon>
        <taxon>Magnoliopsida</taxon>
        <taxon>eudicotyledons</taxon>
        <taxon>Gunneridae</taxon>
        <taxon>Pentapetalae</taxon>
        <taxon>rosids</taxon>
        <taxon>fabids</taxon>
        <taxon>Fabales</taxon>
        <taxon>Fabaceae</taxon>
        <taxon>Papilionoideae</taxon>
        <taxon>50 kb inversion clade</taxon>
        <taxon>NPAAA clade</taxon>
        <taxon>indigoferoid/millettioid clade</taxon>
        <taxon>Phaseoleae</taxon>
        <taxon>Phaseolus</taxon>
    </lineage>
</organism>